<keyword evidence="2" id="KW-0238">DNA-binding</keyword>
<reference evidence="6 7" key="1">
    <citation type="submission" date="2017-01" db="EMBL/GenBank/DDBJ databases">
        <title>Genome Sequencing of a Marine Spirillum, Oceanospirillum multiglobuliferum ATCC 33336, from Japan.</title>
        <authorList>
            <person name="Carney J.G."/>
            <person name="Trachtenberg A.M."/>
            <person name="Rheaume B.A."/>
            <person name="Linnane J.D."/>
            <person name="Pitts N.L."/>
            <person name="Mykles D.L."/>
            <person name="Maclea K.S."/>
        </authorList>
    </citation>
    <scope>NUCLEOTIDE SEQUENCE [LARGE SCALE GENOMIC DNA]</scope>
    <source>
        <strain evidence="6 7">ATCC 33336</strain>
    </source>
</reference>
<dbReference type="InterPro" id="IPR014710">
    <property type="entry name" value="RmlC-like_jellyroll"/>
</dbReference>
<dbReference type="InterPro" id="IPR003313">
    <property type="entry name" value="AraC-bd"/>
</dbReference>
<evidence type="ECO:0000259" key="5">
    <source>
        <dbReference type="PROSITE" id="PS01124"/>
    </source>
</evidence>
<dbReference type="PROSITE" id="PS00041">
    <property type="entry name" value="HTH_ARAC_FAMILY_1"/>
    <property type="match status" value="1"/>
</dbReference>
<dbReference type="Pfam" id="PF02311">
    <property type="entry name" value="AraC_binding"/>
    <property type="match status" value="1"/>
</dbReference>
<dbReference type="Proteomes" id="UP000191418">
    <property type="component" value="Unassembled WGS sequence"/>
</dbReference>
<name>A0A1T4M3M1_9GAMM</name>
<dbReference type="RefSeq" id="WP_078744246.1">
    <property type="nucleotide sequence ID" value="NZ_FUXG01000003.1"/>
</dbReference>
<dbReference type="SUPFAM" id="SSF51215">
    <property type="entry name" value="Regulatory protein AraC"/>
    <property type="match status" value="1"/>
</dbReference>
<evidence type="ECO:0000256" key="1">
    <source>
        <dbReference type="ARBA" id="ARBA00023015"/>
    </source>
</evidence>
<dbReference type="SUPFAM" id="SSF46689">
    <property type="entry name" value="Homeodomain-like"/>
    <property type="match status" value="2"/>
</dbReference>
<evidence type="ECO:0000256" key="4">
    <source>
        <dbReference type="ARBA" id="ARBA00023163"/>
    </source>
</evidence>
<dbReference type="GO" id="GO:0003700">
    <property type="term" value="F:DNA-binding transcription factor activity"/>
    <property type="evidence" value="ECO:0007669"/>
    <property type="project" value="InterPro"/>
</dbReference>
<organism evidence="6 7">
    <name type="scientific">Oceanospirillum multiglobuliferum</name>
    <dbReference type="NCBI Taxonomy" id="64969"/>
    <lineage>
        <taxon>Bacteria</taxon>
        <taxon>Pseudomonadati</taxon>
        <taxon>Pseudomonadota</taxon>
        <taxon>Gammaproteobacteria</taxon>
        <taxon>Oceanospirillales</taxon>
        <taxon>Oceanospirillaceae</taxon>
        <taxon>Oceanospirillum</taxon>
    </lineage>
</organism>
<dbReference type="InterPro" id="IPR018062">
    <property type="entry name" value="HTH_AraC-typ_CS"/>
</dbReference>
<protein>
    <submittedName>
        <fullName evidence="6">AraC family transcriptional regulator</fullName>
    </submittedName>
</protein>
<evidence type="ECO:0000256" key="2">
    <source>
        <dbReference type="ARBA" id="ARBA00023125"/>
    </source>
</evidence>
<sequence length="268" mass="30561">MKADSTTYLERCPSLPYVEMRTAVGSAACYHAHSHDEFSFGVIEQGRAIYQNGKAHYAIQTGHTVTINPGDIHACNPDNQHWSYRMLFVDSHWFGALQQELLGRDDFDYQPFLHHHTTAVETFQRFKDLFNTLQTEPNALQAESHLIEFVQHCFQPNLKSVSSPAPILEKAKEKLLDELAVNHSLVDLAQEVGLSRYHFLRSFKQAYGLSPHALQLDERIKKAKVLLKNGCSIVSTASELGFADQSHLQRNFKRRLALTPKQYQSFFS</sequence>
<dbReference type="GO" id="GO:0043565">
    <property type="term" value="F:sequence-specific DNA binding"/>
    <property type="evidence" value="ECO:0007669"/>
    <property type="project" value="InterPro"/>
</dbReference>
<dbReference type="AlphaFoldDB" id="A0A1T4M3M1"/>
<comment type="caution">
    <text evidence="6">The sequence shown here is derived from an EMBL/GenBank/DDBJ whole genome shotgun (WGS) entry which is preliminary data.</text>
</comment>
<dbReference type="InterPro" id="IPR018060">
    <property type="entry name" value="HTH_AraC"/>
</dbReference>
<dbReference type="InterPro" id="IPR050204">
    <property type="entry name" value="AraC_XylS_family_regulators"/>
</dbReference>
<dbReference type="InterPro" id="IPR037923">
    <property type="entry name" value="HTH-like"/>
</dbReference>
<keyword evidence="7" id="KW-1185">Reference proteome</keyword>
<gene>
    <name evidence="6" type="ORF">BTE48_04625</name>
</gene>
<dbReference type="PANTHER" id="PTHR46796:SF2">
    <property type="entry name" value="TRANSCRIPTIONAL REGULATORY PROTEIN"/>
    <property type="match status" value="1"/>
</dbReference>
<evidence type="ECO:0000313" key="7">
    <source>
        <dbReference type="Proteomes" id="UP000191418"/>
    </source>
</evidence>
<dbReference type="PROSITE" id="PS01124">
    <property type="entry name" value="HTH_ARAC_FAMILY_2"/>
    <property type="match status" value="1"/>
</dbReference>
<dbReference type="Pfam" id="PF12833">
    <property type="entry name" value="HTH_18"/>
    <property type="match status" value="1"/>
</dbReference>
<keyword evidence="1" id="KW-0805">Transcription regulation</keyword>
<accession>A0A1T4M3M1</accession>
<evidence type="ECO:0000313" key="6">
    <source>
        <dbReference type="EMBL" id="OPX56263.1"/>
    </source>
</evidence>
<keyword evidence="3" id="KW-0010">Activator</keyword>
<dbReference type="Gene3D" id="2.60.120.10">
    <property type="entry name" value="Jelly Rolls"/>
    <property type="match status" value="1"/>
</dbReference>
<dbReference type="STRING" id="64969.SAMN02745127_00638"/>
<dbReference type="SMART" id="SM00342">
    <property type="entry name" value="HTH_ARAC"/>
    <property type="match status" value="1"/>
</dbReference>
<dbReference type="EMBL" id="MTSM01000004">
    <property type="protein sequence ID" value="OPX56263.1"/>
    <property type="molecule type" value="Genomic_DNA"/>
</dbReference>
<feature type="domain" description="HTH araC/xylS-type" evidence="5">
    <location>
        <begin position="169"/>
        <end position="266"/>
    </location>
</feature>
<keyword evidence="4" id="KW-0804">Transcription</keyword>
<dbReference type="OrthoDB" id="9809338at2"/>
<dbReference type="Gene3D" id="1.10.10.60">
    <property type="entry name" value="Homeodomain-like"/>
    <property type="match status" value="2"/>
</dbReference>
<dbReference type="InterPro" id="IPR009057">
    <property type="entry name" value="Homeodomain-like_sf"/>
</dbReference>
<proteinExistence type="predicted"/>
<evidence type="ECO:0000256" key="3">
    <source>
        <dbReference type="ARBA" id="ARBA00023159"/>
    </source>
</evidence>
<dbReference type="PANTHER" id="PTHR46796">
    <property type="entry name" value="HTH-TYPE TRANSCRIPTIONAL ACTIVATOR RHAS-RELATED"/>
    <property type="match status" value="1"/>
</dbReference>